<dbReference type="GO" id="GO:0032040">
    <property type="term" value="C:small-subunit processome"/>
    <property type="evidence" value="ECO:0007669"/>
    <property type="project" value="TreeGrafter"/>
</dbReference>
<name>M7PAU7_PNEMU</name>
<organism evidence="10 11">
    <name type="scientific">Pneumocystis murina (strain B123)</name>
    <name type="common">Mouse pneumocystis pneumonia agent</name>
    <name type="synonym">Pneumocystis carinii f. sp. muris</name>
    <dbReference type="NCBI Taxonomy" id="1069680"/>
    <lineage>
        <taxon>Eukaryota</taxon>
        <taxon>Fungi</taxon>
        <taxon>Dikarya</taxon>
        <taxon>Ascomycota</taxon>
        <taxon>Taphrinomycotina</taxon>
        <taxon>Pneumocystomycetes</taxon>
        <taxon>Pneumocystaceae</taxon>
        <taxon>Pneumocystis</taxon>
    </lineage>
</organism>
<protein>
    <recommendedName>
        <fullName evidence="3 8">U3 small nucleolar RNA-associated protein 10</fullName>
    </recommendedName>
</protein>
<accession>M7PAU7</accession>
<dbReference type="GeneID" id="19894299"/>
<evidence type="ECO:0000259" key="9">
    <source>
        <dbReference type="SMART" id="SM01036"/>
    </source>
</evidence>
<dbReference type="Pfam" id="PF23243">
    <property type="entry name" value="HEAT_HEATR1"/>
    <property type="match status" value="1"/>
</dbReference>
<dbReference type="SUPFAM" id="SSF48371">
    <property type="entry name" value="ARM repeat"/>
    <property type="match status" value="1"/>
</dbReference>
<proteinExistence type="inferred from homology"/>
<evidence type="ECO:0000256" key="5">
    <source>
        <dbReference type="ARBA" id="ARBA00022552"/>
    </source>
</evidence>
<evidence type="ECO:0000256" key="1">
    <source>
        <dbReference type="ARBA" id="ARBA00004604"/>
    </source>
</evidence>
<keyword evidence="6 8" id="KW-0539">Nucleus</keyword>
<dbReference type="eggNOG" id="KOG1837">
    <property type="taxonomic scope" value="Eukaryota"/>
</dbReference>
<dbReference type="OrthoDB" id="31183at2759"/>
<comment type="subcellular location">
    <subcellularLocation>
        <location evidence="1 8">Nucleus</location>
        <location evidence="1 8">Nucleolus</location>
    </subcellularLocation>
</comment>
<dbReference type="GO" id="GO:0000462">
    <property type="term" value="P:maturation of SSU-rRNA from tricistronic rRNA transcript (SSU-rRNA, 5.8S rRNA, LSU-rRNA)"/>
    <property type="evidence" value="ECO:0007669"/>
    <property type="project" value="TreeGrafter"/>
</dbReference>
<comment type="function">
    <text evidence="8">Involved in nucleolar processing of pre-18S ribosomal RNA.</text>
</comment>
<evidence type="ECO:0000256" key="3">
    <source>
        <dbReference type="ARBA" id="ARBA00015399"/>
    </source>
</evidence>
<evidence type="ECO:0000256" key="8">
    <source>
        <dbReference type="RuleBase" id="RU367065"/>
    </source>
</evidence>
<dbReference type="InterPro" id="IPR056473">
    <property type="entry name" value="HEAT_Utp10/HEAT1"/>
</dbReference>
<evidence type="ECO:0000256" key="4">
    <source>
        <dbReference type="ARBA" id="ARBA00022517"/>
    </source>
</evidence>
<comment type="caution">
    <text evidence="10">The sequence shown here is derived from an EMBL/GenBank/DDBJ whole genome shotgun (WGS) entry which is preliminary data.</text>
</comment>
<dbReference type="EMBL" id="AFWA02000002">
    <property type="protein sequence ID" value="EMR11000.1"/>
    <property type="molecule type" value="Genomic_DNA"/>
</dbReference>
<feature type="domain" description="BP28 C-terminal" evidence="9">
    <location>
        <begin position="1450"/>
        <end position="1598"/>
    </location>
</feature>
<reference evidence="11" key="1">
    <citation type="journal article" date="2016" name="Nat. Commun.">
        <title>Genome analysis of three Pneumocystis species reveals adaptation mechanisms to life exclusively in mammalian hosts.</title>
        <authorList>
            <person name="Ma L."/>
            <person name="Chen Z."/>
            <person name="Huang D.W."/>
            <person name="Kutty G."/>
            <person name="Ishihara M."/>
            <person name="Wang H."/>
            <person name="Abouelleil A."/>
            <person name="Bishop L."/>
            <person name="Davey E."/>
            <person name="Deng R."/>
            <person name="Deng X."/>
            <person name="Fan L."/>
            <person name="Fantoni G."/>
            <person name="Fitzgerald M."/>
            <person name="Gogineni E."/>
            <person name="Goldberg J.M."/>
            <person name="Handley G."/>
            <person name="Hu X."/>
            <person name="Huber C."/>
            <person name="Jiao X."/>
            <person name="Jones K."/>
            <person name="Levin J.Z."/>
            <person name="Liu Y."/>
            <person name="Macdonald P."/>
            <person name="Melnikov A."/>
            <person name="Raley C."/>
            <person name="Sassi M."/>
            <person name="Sherman B.T."/>
            <person name="Song X."/>
            <person name="Sykes S."/>
            <person name="Tran B."/>
            <person name="Walsh L."/>
            <person name="Xia Y."/>
            <person name="Yang J."/>
            <person name="Young S."/>
            <person name="Zeng Q."/>
            <person name="Zheng X."/>
            <person name="Stephens R."/>
            <person name="Nusbaum C."/>
            <person name="Birren B.W."/>
            <person name="Azadi P."/>
            <person name="Lempicki R.A."/>
            <person name="Cuomo C.A."/>
            <person name="Kovacs J.A."/>
        </authorList>
    </citation>
    <scope>NUCLEOTIDE SEQUENCE [LARGE SCALE GENOMIC DNA]</scope>
    <source>
        <strain evidence="11">B123</strain>
    </source>
</reference>
<dbReference type="InterPro" id="IPR040191">
    <property type="entry name" value="UTP10"/>
</dbReference>
<keyword evidence="7 8" id="KW-0687">Ribonucleoprotein</keyword>
<dbReference type="GO" id="GO:0030686">
    <property type="term" value="C:90S preribosome"/>
    <property type="evidence" value="ECO:0007669"/>
    <property type="project" value="TreeGrafter"/>
</dbReference>
<dbReference type="Pfam" id="PF08146">
    <property type="entry name" value="BP28CT"/>
    <property type="match status" value="1"/>
</dbReference>
<evidence type="ECO:0000256" key="7">
    <source>
        <dbReference type="ARBA" id="ARBA00023274"/>
    </source>
</evidence>
<keyword evidence="5 8" id="KW-0698">rRNA processing</keyword>
<dbReference type="GO" id="GO:0045943">
    <property type="term" value="P:positive regulation of transcription by RNA polymerase I"/>
    <property type="evidence" value="ECO:0007669"/>
    <property type="project" value="TreeGrafter"/>
</dbReference>
<dbReference type="HOGENOM" id="CLU_001128_3_1_1"/>
<dbReference type="Gene3D" id="1.25.10.10">
    <property type="entry name" value="Leucine-rich Repeat Variant"/>
    <property type="match status" value="1"/>
</dbReference>
<comment type="subunit">
    <text evidence="8">Component of the ribosomal small subunit (SSU) processome.</text>
</comment>
<comment type="similarity">
    <text evidence="2 8">Belongs to the HEATR1/UTP10 family.</text>
</comment>
<dbReference type="InterPro" id="IPR012954">
    <property type="entry name" value="BP28_C_dom"/>
</dbReference>
<dbReference type="RefSeq" id="XP_007872498.1">
    <property type="nucleotide sequence ID" value="XM_007874307.1"/>
</dbReference>
<dbReference type="InterPro" id="IPR022125">
    <property type="entry name" value="U3snoRNP10_N"/>
</dbReference>
<keyword evidence="11" id="KW-1185">Reference proteome</keyword>
<evidence type="ECO:0000256" key="6">
    <source>
        <dbReference type="ARBA" id="ARBA00023242"/>
    </source>
</evidence>
<dbReference type="Pfam" id="PF12397">
    <property type="entry name" value="U3snoRNP10"/>
    <property type="match status" value="1"/>
</dbReference>
<dbReference type="OMA" id="NDVMWKQ"/>
<evidence type="ECO:0000313" key="11">
    <source>
        <dbReference type="Proteomes" id="UP000011958"/>
    </source>
</evidence>
<dbReference type="VEuPathDB" id="FungiDB:PNEG_00601"/>
<sequence length="1728" mass="200496">MTTLAYQLQEIHENHLESLDKKKKISSLLFDPTEAADQDLDSVFSIANNGFLELLNIEPKFKRFSKTLFSEESKFIDRFTQTKQENDYLDSSIDAFLSILAPYFLLKPSIKVLEWLIRRFKIHKRNQNSLLLSIFPYHMHPFFVKILSIIDIPLPTWSFLLPFKNNRICPTHYIISKSLSDNEALFSLFMDYVQSKVKEKKDYQILLKFWATCVAETIYIMRKNSESEEKIISKILPNILEGLLSQSSEYQIACYIILVAISSNCSLSEKSLVTALTLVSRTLNKTTINAGLICLAQLAQTREGCKPLPIPVFESLLKIENINKELIIIGEKYRSDKLIVGYIHLLIENKMKNNDFSLFKELELFFSRIHFSKDEFKAIIHSLFLQIIHSEDLPVEARNHISNIIKKFKEDILFRPILEDITKIFKNDITGIQNILQITIESSPPSVSKDIIVEHTNIIEEKSAETEEFPHLINNIQNIISKNLIFMDSNQQLFYKAFYIACKHPEGINILFSNPIFQDTSSKLYFLSQIWISQNLDDINIKNSIITALEQCQIILLNEKENIDYQFFIPYLLISLNSESLEIREATSKVIPLLVEKMEMFSEKDSIIYGFNNIYGKKSSKLSWLSKRDEKRFLKEILIPNIQECIIDKNYISKILAEVFETNDKKEDISFSRSILKFICSHIISCPLQDVWFRLLQIINNSTEKNILKTKVLLPKLKYYQNMKMETRNKSLIIKELCKIVVEGENGLGIKLLLEIAKSDHTEFVIGACERLSELWNSIEHSIMFDICKVFIDQSQNRNNSTSLIITKTLNDIEIPEEVFISLFSSLNLKDLLSSLLTKYQKDRDSQNKEIEKELQYITIFLELLEKNSPETKQQLITPLFTSLNFLITLETNTRISMAYPEQIILTCLQKIISNTSINFDSKTIRMDLLINCVCSSPTPHVHNRALLLITTIAKTVPELILHNIMPIFTFMGTNILHQDNYFSEYIIEQTIQKVIPPLISNNRDKKADIIVNSSTILTSFVNAFSHIPDHRKLKLFNILIKTLGPKDFLYAFLVLLLNMKYNLEEKGKNTEARVISNFCLSLSTSFDIEIQLLSFWKLLDFAKSLTINTLDIPDDSILIDTSEFDNDKLNSLRSQLIKIVGNIFASKQFKTTFLTIHKTISDDSNIYSNIYKIIKILIEMKEISTVYKTLEDSLQYVLKETLILLPIKSFTITIKKMLISKNLRLRLNACVILKDKVETESLENTDTELAAIDLLPDIIENTFKKGPELTYSALICINVIAKRYGKNNPAKFFQILENIIEVGLKNENKDLQILSCVSITILSVYLGPRLVPKLPSFVPYILEKLKESHDNIFEITVCSLMEALINSIPSFMLSYTKLMLEACLYKNPTENRELIKVKNSLNNAIANNFPLKKIFLSISQSWKYIITLDKTTILFSLDLLEITIKNSKKEEIERISLKLFNFFLEVFNMKQDDQLDTKIIIFIKEKAIEVFIQVIMKLNDTTFRPLFLNFRQWAFEDFYKENIRIDPKPRLLIFYKFLGVFLGRFKSIVTNYFSHIFDDTIKLLEKEKDETFSLNSDLWEAIINSIYQSLLHDTEEFWQNSIRFSKIAPALISYLSFTPRYKIEKYLIPSIVQLASVTISDEHYKTINTLILNHMSSDNTAVRLAVLETQKELYTKLKEEWLTTLPQTIPFISEALEDENEKIEYFTQKLIITIESYLGESLQRFLT</sequence>
<dbReference type="STRING" id="1069680.M7PAU7"/>
<dbReference type="Proteomes" id="UP000011958">
    <property type="component" value="Unassembled WGS sequence"/>
</dbReference>
<dbReference type="SMART" id="SM01036">
    <property type="entry name" value="BP28CT"/>
    <property type="match status" value="1"/>
</dbReference>
<dbReference type="InterPro" id="IPR011989">
    <property type="entry name" value="ARM-like"/>
</dbReference>
<dbReference type="InterPro" id="IPR016024">
    <property type="entry name" value="ARM-type_fold"/>
</dbReference>
<evidence type="ECO:0000256" key="2">
    <source>
        <dbReference type="ARBA" id="ARBA00010559"/>
    </source>
</evidence>
<dbReference type="PANTHER" id="PTHR13457">
    <property type="entry name" value="BAP28"/>
    <property type="match status" value="1"/>
</dbReference>
<gene>
    <name evidence="10" type="ORF">PNEG_00601</name>
</gene>
<evidence type="ECO:0000313" key="10">
    <source>
        <dbReference type="EMBL" id="EMR11000.1"/>
    </source>
</evidence>
<dbReference type="GO" id="GO:0030515">
    <property type="term" value="F:snoRNA binding"/>
    <property type="evidence" value="ECO:0007669"/>
    <property type="project" value="TreeGrafter"/>
</dbReference>
<dbReference type="GO" id="GO:0034455">
    <property type="term" value="C:t-UTP complex"/>
    <property type="evidence" value="ECO:0007669"/>
    <property type="project" value="TreeGrafter"/>
</dbReference>
<dbReference type="PANTHER" id="PTHR13457:SF1">
    <property type="entry name" value="HEAT REPEAT-CONTAINING PROTEIN 1"/>
    <property type="match status" value="1"/>
</dbReference>
<keyword evidence="4 8" id="KW-0690">Ribosome biogenesis</keyword>